<comment type="subunit">
    <text evidence="1">Part of the AcrA-AcrB-AcrZ-TolC efflux pump, interacts directly with AcrB.</text>
</comment>
<dbReference type="GO" id="GO:1990961">
    <property type="term" value="P:xenobiotic detoxification by transmembrane export across the plasma membrane"/>
    <property type="evidence" value="ECO:0007669"/>
    <property type="project" value="InterPro"/>
</dbReference>
<keyword evidence="1" id="KW-1003">Cell membrane</keyword>
<protein>
    <recommendedName>
        <fullName evidence="1">Multidrug efflux pump accessory protein AcrZ</fullName>
    </recommendedName>
    <alternativeName>
        <fullName evidence="1">AcrAB-TolC multidrug efflux pump accessory protein AcrZ</fullName>
    </alternativeName>
    <alternativeName>
        <fullName evidence="1">Acridine resistance protein Z</fullName>
    </alternativeName>
</protein>
<comment type="caution">
    <text evidence="2">The sequence shown here is derived from an EMBL/GenBank/DDBJ whole genome shotgun (WGS) entry which is preliminary data.</text>
</comment>
<dbReference type="AlphaFoldDB" id="A0A085JC89"/>
<dbReference type="HAMAP" id="MF_01484">
    <property type="entry name" value="AcrZ"/>
    <property type="match status" value="1"/>
</dbReference>
<keyword evidence="1" id="KW-1133">Transmembrane helix</keyword>
<name>A0A085JC89_9GAMM</name>
<dbReference type="GO" id="GO:0046677">
    <property type="term" value="P:response to antibiotic"/>
    <property type="evidence" value="ECO:0007669"/>
    <property type="project" value="UniProtKB-KW"/>
</dbReference>
<evidence type="ECO:0000256" key="1">
    <source>
        <dbReference type="HAMAP-Rule" id="MF_01484"/>
    </source>
</evidence>
<dbReference type="Gene3D" id="6.10.250.2480">
    <property type="match status" value="1"/>
</dbReference>
<sequence length="80" mass="8907">MKCKSTKSNGHSPGQSINYLFYKQTEVHMLELLQSLLMAIIMVPVVTAVMLGLIYVLGELFNLISGSRRNNDQASHSTTH</sequence>
<organism evidence="2 3">
    <name type="scientific">Tatumella ptyseos ATCC 33301</name>
    <dbReference type="NCBI Taxonomy" id="1005995"/>
    <lineage>
        <taxon>Bacteria</taxon>
        <taxon>Pseudomonadati</taxon>
        <taxon>Pseudomonadota</taxon>
        <taxon>Gammaproteobacteria</taxon>
        <taxon>Enterobacterales</taxon>
        <taxon>Erwiniaceae</taxon>
        <taxon>Tatumella</taxon>
    </lineage>
</organism>
<comment type="function">
    <text evidence="1">AcrA-AcrB-AcrZ-TolC is a drug efflux protein complex with a broad substrate specificity. This protein binds to AcrB and is required for efflux of some but not all substrates, suggesting it may influence the specificity of drug export.</text>
</comment>
<evidence type="ECO:0000313" key="2">
    <source>
        <dbReference type="EMBL" id="KFD18085.1"/>
    </source>
</evidence>
<evidence type="ECO:0000313" key="3">
    <source>
        <dbReference type="Proteomes" id="UP000028602"/>
    </source>
</evidence>
<dbReference type="GO" id="GO:0042910">
    <property type="term" value="F:xenobiotic transmembrane transporter activity"/>
    <property type="evidence" value="ECO:0007669"/>
    <property type="project" value="UniProtKB-UniRule"/>
</dbReference>
<keyword evidence="1" id="KW-0046">Antibiotic resistance</keyword>
<dbReference type="GO" id="GO:0005886">
    <property type="term" value="C:plasma membrane"/>
    <property type="evidence" value="ECO:0007669"/>
    <property type="project" value="UniProtKB-SubCell"/>
</dbReference>
<dbReference type="Proteomes" id="UP000028602">
    <property type="component" value="Unassembled WGS sequence"/>
</dbReference>
<keyword evidence="1" id="KW-0812">Transmembrane</keyword>
<gene>
    <name evidence="1" type="primary">acrZ</name>
    <name evidence="2" type="ORF">GTPT_2817</name>
</gene>
<keyword evidence="1" id="KW-0472">Membrane</keyword>
<dbReference type="InterPro" id="IPR053730">
    <property type="entry name" value="MEP_Accessory_AcrZ"/>
</dbReference>
<accession>A0A085JC89</accession>
<dbReference type="InterPro" id="IPR019702">
    <property type="entry name" value="AcrZ"/>
</dbReference>
<keyword evidence="3" id="KW-1185">Reference proteome</keyword>
<feature type="transmembrane region" description="Helical" evidence="1">
    <location>
        <begin position="36"/>
        <end position="58"/>
    </location>
</feature>
<keyword evidence="1" id="KW-0813">Transport</keyword>
<proteinExistence type="inferred from homology"/>
<dbReference type="Pfam" id="PF10766">
    <property type="entry name" value="AcrZ"/>
    <property type="match status" value="1"/>
</dbReference>
<comment type="subcellular location">
    <subcellularLocation>
        <location evidence="1">Cell membrane</location>
        <topology evidence="1">Single-pass membrane protein</topology>
    </subcellularLocation>
</comment>
<dbReference type="eggNOG" id="ENOG5030T8H">
    <property type="taxonomic scope" value="Bacteria"/>
</dbReference>
<comment type="similarity">
    <text evidence="1">Belongs to the AcrZ family.</text>
</comment>
<reference evidence="2 3" key="1">
    <citation type="submission" date="2014-05" db="EMBL/GenBank/DDBJ databases">
        <title>ATOL: Assembling a taxonomically balanced genome-scale reconstruction of the evolutionary history of the Enterobacteriaceae.</title>
        <authorList>
            <person name="Plunkett G.III."/>
            <person name="Neeno-Eckwall E.C."/>
            <person name="Glasner J.D."/>
            <person name="Perna N.T."/>
        </authorList>
    </citation>
    <scope>NUCLEOTIDE SEQUENCE [LARGE SCALE GENOMIC DNA]</scope>
    <source>
        <strain evidence="2 3">ATCC 33301</strain>
    </source>
</reference>
<dbReference type="EMBL" id="JMPR01000041">
    <property type="protein sequence ID" value="KFD18085.1"/>
    <property type="molecule type" value="Genomic_DNA"/>
</dbReference>